<keyword evidence="12" id="KW-0072">Autophagy</keyword>
<dbReference type="PANTHER" id="PTHR21497:SF39">
    <property type="entry name" value="E3 UBIQUITIN-PROTEIN LIGASE UBR3"/>
    <property type="match status" value="1"/>
</dbReference>
<comment type="catalytic activity">
    <reaction evidence="1 19">
        <text>S-ubiquitinyl-[E2 ubiquitin-conjugating enzyme]-L-cysteine + [acceptor protein]-L-lysine = [E2 ubiquitin-conjugating enzyme]-L-cysteine + N(6)-ubiquitinyl-[acceptor protein]-L-lysine.</text>
        <dbReference type="EC" id="2.3.2.27"/>
    </reaction>
</comment>
<evidence type="ECO:0000313" key="21">
    <source>
        <dbReference type="EMBL" id="KAG8183641.1"/>
    </source>
</evidence>
<evidence type="ECO:0000256" key="9">
    <source>
        <dbReference type="ARBA" id="ARBA00022771"/>
    </source>
</evidence>
<accession>A0AAV6UJ24</accession>
<dbReference type="EMBL" id="JAFNEN010000412">
    <property type="protein sequence ID" value="KAG8183641.1"/>
    <property type="molecule type" value="Genomic_DNA"/>
</dbReference>
<keyword evidence="6" id="KW-0963">Cytoplasm</keyword>
<evidence type="ECO:0000256" key="10">
    <source>
        <dbReference type="ARBA" id="ARBA00022786"/>
    </source>
</evidence>
<keyword evidence="22" id="KW-1185">Reference proteome</keyword>
<dbReference type="Pfam" id="PF22960">
    <property type="entry name" value="WHD_UBR1"/>
    <property type="match status" value="1"/>
</dbReference>
<keyword evidence="8 19" id="KW-0479">Metal-binding</keyword>
<dbReference type="CDD" id="cd17232">
    <property type="entry name" value="Ubl_ATG8_GABARAP"/>
    <property type="match status" value="1"/>
</dbReference>
<keyword evidence="15" id="KW-0968">Cytoplasmic vesicle</keyword>
<dbReference type="Pfam" id="PF02991">
    <property type="entry name" value="ATG8"/>
    <property type="match status" value="1"/>
</dbReference>
<evidence type="ECO:0000256" key="5">
    <source>
        <dbReference type="ARBA" id="ARBA00007293"/>
    </source>
</evidence>
<feature type="lipid moiety-binding region" description="Phosphatidylserine amidated glycine; alternate" evidence="17">
    <location>
        <position position="1869"/>
    </location>
</feature>
<dbReference type="InterPro" id="IPR039164">
    <property type="entry name" value="UBR1-like"/>
</dbReference>
<evidence type="ECO:0000256" key="8">
    <source>
        <dbReference type="ARBA" id="ARBA00022723"/>
    </source>
</evidence>
<dbReference type="CDD" id="cd19673">
    <property type="entry name" value="UBR-box_UBR3"/>
    <property type="match status" value="1"/>
</dbReference>
<evidence type="ECO:0000256" key="6">
    <source>
        <dbReference type="ARBA" id="ARBA00022490"/>
    </source>
</evidence>
<evidence type="ECO:0000256" key="7">
    <source>
        <dbReference type="ARBA" id="ARBA00022679"/>
    </source>
</evidence>
<evidence type="ECO:0000256" key="15">
    <source>
        <dbReference type="ARBA" id="ARBA00023329"/>
    </source>
</evidence>
<evidence type="ECO:0000256" key="19">
    <source>
        <dbReference type="RuleBase" id="RU366018"/>
    </source>
</evidence>
<dbReference type="GO" id="GO:0012505">
    <property type="term" value="C:endomembrane system"/>
    <property type="evidence" value="ECO:0007669"/>
    <property type="project" value="UniProtKB-SubCell"/>
</dbReference>
<name>A0AAV6UJ24_9ARAC</name>
<dbReference type="EC" id="2.3.2.27" evidence="19"/>
<evidence type="ECO:0000256" key="1">
    <source>
        <dbReference type="ARBA" id="ARBA00000900"/>
    </source>
</evidence>
<evidence type="ECO:0000256" key="4">
    <source>
        <dbReference type="ARBA" id="ARBA00004906"/>
    </source>
</evidence>
<sequence>MAKQAADVIIKKGRRAAASSIQEFCSTNTNCDVTTEVFDSILTPGGNINEWDTIEWCRWLLAGGKTPEDYSQTVRRYDNATTCGLVWTANFVAYRCRTCGISPCMSLCSECFQKGNHKGHDYNMFRSQAGGACDCGDKSVIRESGFCQRHGVHNQINRPEVPNDLLCVAEALLPRLFLRLVQHLRKTYSQSLLDPHNAPSLNADGFLTLLHTHSEMGAAMRDVMTRALTNSSKYHSLAVDWESGNYSSFKRDNLLHYLHAVYSLEVEVKNEAIIINKGEVPWLAVEGLKQSSFLDELVFWTIHFEFPQKLVCLLLNMMPDLCYKEAFTQIFLKYYGRISKMLALSKDSDTLSNRVVHVSVQLFSNEDLSYLMTKDHNLLQIMLDSLTSMMLSISQKSILQCPEKNEHLVVDCSHHIMKEHCYWPLVSDLNNVVTHAAVAFEFLSDSSLLSQWFKFLSLFQGMNVNQRELKSHVEFESNTYYAAFSAELEASATPMWALISHLKDAITLEKTKSVLSICTQALQDWFNAINFSVGDEINSYQLSFHIPLHRCFASYLGQAVRKQGGDLDSLLPPVDTLKLLMMHPLQAQVAFHEILCNMWVRSGLQIKGQAMTYIQCHFCNSIVDNDIFLLQLCAMKLDPDWFLKTVMQRFHVWEWLTFHPSRNNTFLESDKVMPMLEGALSFLTTLFSIHTNIGQTDEEITRQEMISLLCMSNRTHSQLMDLLPDKCGESSQVKHFENILLQIADYKAPNFEATGAMMQGTYVPKAKIWEEEYNPIHVLLRAVHRRDYQQSLDRYEKYLRKTNKLSSSSPPWPPFRIPPPIKDKFHDPRRILHCKNMHGIIFTILHRAVNDPDMPEQILSFCIYLLDMAVRFPPSKSEENKNFQESREVEDLKYDDWFKSSNTLDNITQVIESVVITEKVVMSMRMVEEMEVDEEVEEDMEVGPNAYTVYDVHSPIIEEDFQDASSQQSSLPVTSTQLALPSSITVSVTPGTSNLNYTQLVPFPGALNEYGLIFVYRRRRAMERQQKLMAEFASKQKAFMQKTMETDGKEGPSGFEDPIPDVKKEYECVICSQMSASEEDRPVGMVVLLQATSVAGHYHENSTRFLPCDEKDHADLQKGENIASLVKNKVDLLVRYFDSRYWPMALNIGWEGGVHVQTCGHYLHIDCHKAYILSLKSQNQQSSRLQSLAVDHGEYYCPLCRQLANSVIPLRPGYKESNALVHFPAKHLEVLASEISELLATSLSERDTNLLKKYMGGIMEDITNATYPQYRSVCSPNPSSLFLFVCSIARTNLEIELVQRATFGEPSKRKSCFVPLLNVLSLHSNLLSQTIDKNQQMDYAVKVWTRLIGQIPDDRSSLTVYGAEVPLLLRDPIALILQIVLTLPMNLDKGYFRCAVQVLYNFLCIRSLLQISCKLDYYRRNEFRRDVKKLMSTHNEDCDISCRSACFMTELKELLGFIINIFDSSSLYMEYDEMPPTQCLVECTDEALENSLREHSLHFLKIAALLQSHLFEENILITAEDNEFEFYCKYLGLTSEPQSKFTAVSCIEWTTHDPKTLIEAWADDYICFVNESVIAARSLLQHRTQWFPPSLLELPHNYDDIFKHYHKRPCFVCSCEPKDPSLCLVCGTMVCLRENCCRQQAHYEAVLHSVTCGAGTAIYLAVNSSTIIVIRGKRACLWGSVYLDSFGEEDRDLKRGKPLFLNKERYSLLKQQWINHSFDHTNKRWVCCKFPHVDAIRYQKYLIQFAFRRVISIMKFLYKEEHPFEKRRAEGEKIRRKYPDRVPVIVEKAPRARIGDLDKKKYLVPSDLTVGQFYFLIRKRIHLRPEDALFFFVNNAIPPTSATMGALYQEHHEDDSFLYIAYSDESVYGSEE</sequence>
<reference evidence="21 22" key="1">
    <citation type="journal article" date="2022" name="Nat. Ecol. Evol.">
        <title>A masculinizing supergene underlies an exaggerated male reproductive morph in a spider.</title>
        <authorList>
            <person name="Hendrickx F."/>
            <person name="De Corte Z."/>
            <person name="Sonet G."/>
            <person name="Van Belleghem S.M."/>
            <person name="Kostlbacher S."/>
            <person name="Vangestel C."/>
        </authorList>
    </citation>
    <scope>NUCLEOTIDE SEQUENCE [LARGE SCALE GENOMIC DNA]</scope>
    <source>
        <strain evidence="21">W744_W776</strain>
    </source>
</reference>
<evidence type="ECO:0000256" key="3">
    <source>
        <dbReference type="ARBA" id="ARBA00004419"/>
    </source>
</evidence>
<comment type="similarity">
    <text evidence="16 19">Belongs to the E3 ubiquitin-protein ligase UBR1-like family.</text>
</comment>
<protein>
    <recommendedName>
        <fullName evidence="19">E3 ubiquitin-protein ligase</fullName>
        <ecNumber evidence="19">2.3.2.27</ecNumber>
    </recommendedName>
</protein>
<comment type="subcellular location">
    <subcellularLocation>
        <location evidence="3">Cytoplasmic vesicle</location>
        <location evidence="3">Autophagosome</location>
    </subcellularLocation>
    <subcellularLocation>
        <location evidence="2">Endomembrane system</location>
    </subcellularLocation>
</comment>
<dbReference type="GO" id="GO:0016567">
    <property type="term" value="P:protein ubiquitination"/>
    <property type="evidence" value="ECO:0007669"/>
    <property type="project" value="UniProtKB-UniRule"/>
</dbReference>
<dbReference type="Pfam" id="PF02207">
    <property type="entry name" value="zf-UBR"/>
    <property type="match status" value="1"/>
</dbReference>
<feature type="domain" description="UBR-type" evidence="20">
    <location>
        <begin position="81"/>
        <end position="152"/>
    </location>
</feature>
<dbReference type="PANTHER" id="PTHR21497">
    <property type="entry name" value="UBIQUITIN LIGASE E3 ALPHA-RELATED"/>
    <property type="match status" value="1"/>
</dbReference>
<keyword evidence="11 19" id="KW-0862">Zinc</keyword>
<dbReference type="SUPFAM" id="SSF54236">
    <property type="entry name" value="Ubiquitin-like"/>
    <property type="match status" value="1"/>
</dbReference>
<dbReference type="GO" id="GO:0031410">
    <property type="term" value="C:cytoplasmic vesicle"/>
    <property type="evidence" value="ECO:0007669"/>
    <property type="project" value="UniProtKB-KW"/>
</dbReference>
<evidence type="ECO:0000256" key="11">
    <source>
        <dbReference type="ARBA" id="ARBA00022833"/>
    </source>
</evidence>
<evidence type="ECO:0000256" key="13">
    <source>
        <dbReference type="ARBA" id="ARBA00023136"/>
    </source>
</evidence>
<keyword evidence="13" id="KW-0472">Membrane</keyword>
<dbReference type="Pfam" id="PF18995">
    <property type="entry name" value="PRT6_C"/>
    <property type="match status" value="1"/>
</dbReference>
<keyword evidence="9 19" id="KW-0863">Zinc-finger</keyword>
<comment type="pathway">
    <text evidence="4 19">Protein modification; protein ubiquitination.</text>
</comment>
<evidence type="ECO:0000259" key="20">
    <source>
        <dbReference type="PROSITE" id="PS51157"/>
    </source>
</evidence>
<evidence type="ECO:0000256" key="2">
    <source>
        <dbReference type="ARBA" id="ARBA00004308"/>
    </source>
</evidence>
<dbReference type="PROSITE" id="PS51157">
    <property type="entry name" value="ZF_UBR"/>
    <property type="match status" value="1"/>
</dbReference>
<dbReference type="InterPro" id="IPR029071">
    <property type="entry name" value="Ubiquitin-like_domsf"/>
</dbReference>
<dbReference type="Gene3D" id="2.10.110.30">
    <property type="match status" value="1"/>
</dbReference>
<dbReference type="InterPro" id="IPR003126">
    <property type="entry name" value="Znf_UBR"/>
</dbReference>
<dbReference type="SMART" id="SM00396">
    <property type="entry name" value="ZnF_UBR1"/>
    <property type="match status" value="1"/>
</dbReference>
<dbReference type="CDD" id="cd16483">
    <property type="entry name" value="RING-H2_UBR3"/>
    <property type="match status" value="1"/>
</dbReference>
<evidence type="ECO:0000256" key="14">
    <source>
        <dbReference type="ARBA" id="ARBA00023288"/>
    </source>
</evidence>
<dbReference type="Gene3D" id="3.10.20.90">
    <property type="entry name" value="Phosphatidylinositol 3-kinase Catalytic Subunit, Chain A, domain 1"/>
    <property type="match status" value="1"/>
</dbReference>
<comment type="similarity">
    <text evidence="5">Belongs to the ATG8 family.</text>
</comment>
<gene>
    <name evidence="21" type="ORF">JTE90_005629</name>
</gene>
<evidence type="ECO:0000256" key="16">
    <source>
        <dbReference type="ARBA" id="ARBA00046341"/>
    </source>
</evidence>
<comment type="caution">
    <text evidence="21">The sequence shown here is derived from an EMBL/GenBank/DDBJ whole genome shotgun (WGS) entry which is preliminary data.</text>
</comment>
<dbReference type="GO" id="GO:0000151">
    <property type="term" value="C:ubiquitin ligase complex"/>
    <property type="evidence" value="ECO:0007669"/>
    <property type="project" value="TreeGrafter"/>
</dbReference>
<dbReference type="GO" id="GO:0061630">
    <property type="term" value="F:ubiquitin protein ligase activity"/>
    <property type="evidence" value="ECO:0007669"/>
    <property type="project" value="UniProtKB-UniRule"/>
</dbReference>
<dbReference type="Proteomes" id="UP000827092">
    <property type="component" value="Unassembled WGS sequence"/>
</dbReference>
<evidence type="ECO:0000256" key="17">
    <source>
        <dbReference type="PIRSR" id="PIRSR604241-50"/>
    </source>
</evidence>
<keyword evidence="10 19" id="KW-0833">Ubl conjugation pathway</keyword>
<evidence type="ECO:0000256" key="18">
    <source>
        <dbReference type="PROSITE-ProRule" id="PRU00508"/>
    </source>
</evidence>
<dbReference type="InterPro" id="IPR055194">
    <property type="entry name" value="UBR1-like_WH"/>
</dbReference>
<proteinExistence type="inferred from homology"/>
<evidence type="ECO:0000313" key="22">
    <source>
        <dbReference type="Proteomes" id="UP000827092"/>
    </source>
</evidence>
<keyword evidence="7 19" id="KW-0808">Transferase</keyword>
<dbReference type="GO" id="GO:0071596">
    <property type="term" value="P:ubiquitin-dependent protein catabolic process via the N-end rule pathway"/>
    <property type="evidence" value="ECO:0007669"/>
    <property type="project" value="UniProtKB-UniRule"/>
</dbReference>
<dbReference type="InterPro" id="IPR044046">
    <property type="entry name" value="E3_ligase_UBR-like_C"/>
</dbReference>
<evidence type="ECO:0000256" key="12">
    <source>
        <dbReference type="ARBA" id="ARBA00023006"/>
    </source>
</evidence>
<dbReference type="GO" id="GO:0005776">
    <property type="term" value="C:autophagosome"/>
    <property type="evidence" value="ECO:0007669"/>
    <property type="project" value="UniProtKB-SubCell"/>
</dbReference>
<keyword evidence="14 17" id="KW-0449">Lipoprotein</keyword>
<dbReference type="GO" id="GO:0008270">
    <property type="term" value="F:zinc ion binding"/>
    <property type="evidence" value="ECO:0007669"/>
    <property type="project" value="UniProtKB-UniRule"/>
</dbReference>
<comment type="function">
    <text evidence="19">Ubiquitin ligase protein which is a component of the N-end rule pathway. Recognizes and binds to proteins bearing specific N-terminal residues that are destabilizing according to the N-end rule, leading to their ubiquitination and subsequent degradation.</text>
</comment>
<dbReference type="FunFam" id="2.10.110.30:FF:000002">
    <property type="entry name" value="Putative e3 ubiquitin-protein ligase ubr3"/>
    <property type="match status" value="1"/>
</dbReference>
<feature type="zinc finger region" description="UBR-type" evidence="18">
    <location>
        <begin position="81"/>
        <end position="152"/>
    </location>
</feature>
<dbReference type="FunFam" id="3.10.20.90:FF:000037">
    <property type="entry name" value="Gamma-aminobutyric acid receptor-associated protein-like 1"/>
    <property type="match status" value="1"/>
</dbReference>
<dbReference type="InterPro" id="IPR004241">
    <property type="entry name" value="Atg8-like"/>
</dbReference>
<dbReference type="GO" id="GO:0006914">
    <property type="term" value="P:autophagy"/>
    <property type="evidence" value="ECO:0007669"/>
    <property type="project" value="UniProtKB-KW"/>
</dbReference>
<organism evidence="21 22">
    <name type="scientific">Oedothorax gibbosus</name>
    <dbReference type="NCBI Taxonomy" id="931172"/>
    <lineage>
        <taxon>Eukaryota</taxon>
        <taxon>Metazoa</taxon>
        <taxon>Ecdysozoa</taxon>
        <taxon>Arthropoda</taxon>
        <taxon>Chelicerata</taxon>
        <taxon>Arachnida</taxon>
        <taxon>Araneae</taxon>
        <taxon>Araneomorphae</taxon>
        <taxon>Entelegynae</taxon>
        <taxon>Araneoidea</taxon>
        <taxon>Linyphiidae</taxon>
        <taxon>Erigoninae</taxon>
        <taxon>Oedothorax</taxon>
    </lineage>
</organism>